<evidence type="ECO:0000313" key="10">
    <source>
        <dbReference type="Proteomes" id="UP000178603"/>
    </source>
</evidence>
<comment type="similarity">
    <text evidence="6">Belongs to the peptidase M24A family. Methionine aminopeptidase type 1 subfamily.</text>
</comment>
<feature type="binding site" evidence="6">
    <location>
        <position position="109"/>
    </location>
    <ligand>
        <name>a divalent metal cation</name>
        <dbReference type="ChEBI" id="CHEBI:60240"/>
        <label>1</label>
    </ligand>
</feature>
<dbReference type="GO" id="GO:0004239">
    <property type="term" value="F:initiator methionyl aminopeptidase activity"/>
    <property type="evidence" value="ECO:0007669"/>
    <property type="project" value="UniProtKB-UniRule"/>
</dbReference>
<feature type="binding site" evidence="6">
    <location>
        <position position="238"/>
    </location>
    <ligand>
        <name>a divalent metal cation</name>
        <dbReference type="ChEBI" id="CHEBI:60240"/>
        <label>1</label>
    </ligand>
</feature>
<dbReference type="PANTHER" id="PTHR43330:SF27">
    <property type="entry name" value="METHIONINE AMINOPEPTIDASE"/>
    <property type="match status" value="1"/>
</dbReference>
<dbReference type="GO" id="GO:0046872">
    <property type="term" value="F:metal ion binding"/>
    <property type="evidence" value="ECO:0007669"/>
    <property type="project" value="UniProtKB-UniRule"/>
</dbReference>
<feature type="binding site" evidence="6">
    <location>
        <position position="179"/>
    </location>
    <ligand>
        <name>substrate</name>
    </ligand>
</feature>
<evidence type="ECO:0000256" key="1">
    <source>
        <dbReference type="ARBA" id="ARBA00002521"/>
    </source>
</evidence>
<feature type="binding site" evidence="6">
    <location>
        <position position="109"/>
    </location>
    <ligand>
        <name>a divalent metal cation</name>
        <dbReference type="ChEBI" id="CHEBI:60240"/>
        <label>2</label>
        <note>catalytic</note>
    </ligand>
</feature>
<comment type="subunit">
    <text evidence="6">Monomer.</text>
</comment>
<evidence type="ECO:0000259" key="8">
    <source>
        <dbReference type="Pfam" id="PF00557"/>
    </source>
</evidence>
<evidence type="ECO:0000256" key="3">
    <source>
        <dbReference type="ARBA" id="ARBA00022670"/>
    </source>
</evidence>
<comment type="catalytic activity">
    <reaction evidence="6 7">
        <text>Release of N-terminal amino acids, preferentially methionine, from peptides and arylamides.</text>
        <dbReference type="EC" id="3.4.11.18"/>
    </reaction>
</comment>
<feature type="binding site" evidence="6">
    <location>
        <position position="80"/>
    </location>
    <ligand>
        <name>substrate</name>
    </ligand>
</feature>
<dbReference type="Gene3D" id="3.90.230.10">
    <property type="entry name" value="Creatinase/methionine aminopeptidase superfamily"/>
    <property type="match status" value="1"/>
</dbReference>
<keyword evidence="5 6" id="KW-0378">Hydrolase</keyword>
<evidence type="ECO:0000313" key="9">
    <source>
        <dbReference type="EMBL" id="OGM53658.1"/>
    </source>
</evidence>
<feature type="domain" description="Peptidase M24" evidence="8">
    <location>
        <begin position="14"/>
        <end position="214"/>
    </location>
</feature>
<feature type="binding site" evidence="6">
    <location>
        <position position="172"/>
    </location>
    <ligand>
        <name>a divalent metal cation</name>
        <dbReference type="ChEBI" id="CHEBI:60240"/>
        <label>2</label>
        <note>catalytic</note>
    </ligand>
</feature>
<dbReference type="InterPro" id="IPR001714">
    <property type="entry name" value="Pept_M24_MAP"/>
</dbReference>
<name>A0A1F8AQU1_9BACT</name>
<organism evidence="9 10">
    <name type="scientific">Candidatus Woesebacteria bacterium RIFCSPHIGHO2_12_FULL_41_24</name>
    <dbReference type="NCBI Taxonomy" id="1802510"/>
    <lineage>
        <taxon>Bacteria</taxon>
        <taxon>Candidatus Woeseibacteriota</taxon>
    </lineage>
</organism>
<dbReference type="EC" id="3.4.11.18" evidence="6 7"/>
<dbReference type="InterPro" id="IPR000994">
    <property type="entry name" value="Pept_M24"/>
</dbReference>
<feature type="binding site" evidence="6">
    <location>
        <position position="207"/>
    </location>
    <ligand>
        <name>a divalent metal cation</name>
        <dbReference type="ChEBI" id="CHEBI:60240"/>
        <label>2</label>
        <note>catalytic</note>
    </ligand>
</feature>
<comment type="function">
    <text evidence="1 6">Removes the N-terminal methionine from nascent proteins. The N-terminal methionine is often cleaved when the second residue in the primary sequence is small and uncharged (Met-Ala-, Cys, Gly, Pro, Ser, Thr, or Val). Requires deformylation of the N(alpha)-formylated initiator methionine before it can be hydrolyzed.</text>
</comment>
<dbReference type="EMBL" id="MGGW01000021">
    <property type="protein sequence ID" value="OGM53658.1"/>
    <property type="molecule type" value="Genomic_DNA"/>
</dbReference>
<proteinExistence type="inferred from homology"/>
<dbReference type="GO" id="GO:0005829">
    <property type="term" value="C:cytosol"/>
    <property type="evidence" value="ECO:0007669"/>
    <property type="project" value="TreeGrafter"/>
</dbReference>
<comment type="caution">
    <text evidence="9">The sequence shown here is derived from an EMBL/GenBank/DDBJ whole genome shotgun (WGS) entry which is preliminary data.</text>
</comment>
<dbReference type="Proteomes" id="UP000178603">
    <property type="component" value="Unassembled WGS sequence"/>
</dbReference>
<dbReference type="GO" id="GO:0006508">
    <property type="term" value="P:proteolysis"/>
    <property type="evidence" value="ECO:0007669"/>
    <property type="project" value="UniProtKB-KW"/>
</dbReference>
<comment type="cofactor">
    <cofactor evidence="6">
        <name>Co(2+)</name>
        <dbReference type="ChEBI" id="CHEBI:48828"/>
    </cofactor>
    <cofactor evidence="6">
        <name>Zn(2+)</name>
        <dbReference type="ChEBI" id="CHEBI:29105"/>
    </cofactor>
    <cofactor evidence="6">
        <name>Mn(2+)</name>
        <dbReference type="ChEBI" id="CHEBI:29035"/>
    </cofactor>
    <cofactor evidence="6">
        <name>Fe(2+)</name>
        <dbReference type="ChEBI" id="CHEBI:29033"/>
    </cofactor>
    <text evidence="6">Binds 2 divalent metal cations per subunit. Has a high-affinity and a low affinity metal-binding site. The true nature of the physiological cofactor is under debate. The enzyme is active with cobalt, zinc, manganese or divalent iron ions. Most likely, methionine aminopeptidases function as mononuclear Fe(2+)-metalloproteases under physiological conditions, and the catalytically relevant metal-binding site has been assigned to the histidine-containing high-affinity site.</text>
</comment>
<dbReference type="HAMAP" id="MF_01974">
    <property type="entry name" value="MetAP_1"/>
    <property type="match status" value="1"/>
</dbReference>
<feature type="binding site" evidence="6">
    <location>
        <position position="98"/>
    </location>
    <ligand>
        <name>a divalent metal cation</name>
        <dbReference type="ChEBI" id="CHEBI:60240"/>
        <label>1</label>
    </ligand>
</feature>
<keyword evidence="2 6" id="KW-0031">Aminopeptidase</keyword>
<gene>
    <name evidence="6" type="primary">map</name>
    <name evidence="9" type="ORF">A3E44_02140</name>
</gene>
<dbReference type="NCBIfam" id="TIGR00500">
    <property type="entry name" value="met_pdase_I"/>
    <property type="match status" value="1"/>
</dbReference>
<dbReference type="PANTHER" id="PTHR43330">
    <property type="entry name" value="METHIONINE AMINOPEPTIDASE"/>
    <property type="match status" value="1"/>
</dbReference>
<accession>A0A1F8AQU1</accession>
<evidence type="ECO:0000256" key="4">
    <source>
        <dbReference type="ARBA" id="ARBA00022723"/>
    </source>
</evidence>
<evidence type="ECO:0000256" key="5">
    <source>
        <dbReference type="ARBA" id="ARBA00022801"/>
    </source>
</evidence>
<dbReference type="Pfam" id="PF00557">
    <property type="entry name" value="Peptidase_M24"/>
    <property type="match status" value="1"/>
</dbReference>
<keyword evidence="3 6" id="KW-0645">Protease</keyword>
<dbReference type="GO" id="GO:0070006">
    <property type="term" value="F:metalloaminopeptidase activity"/>
    <property type="evidence" value="ECO:0007669"/>
    <property type="project" value="UniProtKB-UniRule"/>
</dbReference>
<protein>
    <recommendedName>
        <fullName evidence="6 7">Methionine aminopeptidase</fullName>
        <shortName evidence="6">MAP</shortName>
        <shortName evidence="6">MetAP</shortName>
        <ecNumber evidence="6 7">3.4.11.18</ecNumber>
    </recommendedName>
    <alternativeName>
        <fullName evidence="6">Peptidase M</fullName>
    </alternativeName>
</protein>
<feature type="binding site" evidence="6">
    <location>
        <position position="238"/>
    </location>
    <ligand>
        <name>a divalent metal cation</name>
        <dbReference type="ChEBI" id="CHEBI:60240"/>
        <label>2</label>
        <note>catalytic</note>
    </ligand>
</feature>
<evidence type="ECO:0000256" key="2">
    <source>
        <dbReference type="ARBA" id="ARBA00022438"/>
    </source>
</evidence>
<reference evidence="9 10" key="1">
    <citation type="journal article" date="2016" name="Nat. Commun.">
        <title>Thousands of microbial genomes shed light on interconnected biogeochemical processes in an aquifer system.</title>
        <authorList>
            <person name="Anantharaman K."/>
            <person name="Brown C.T."/>
            <person name="Hug L.A."/>
            <person name="Sharon I."/>
            <person name="Castelle C.J."/>
            <person name="Probst A.J."/>
            <person name="Thomas B.C."/>
            <person name="Singh A."/>
            <person name="Wilkins M.J."/>
            <person name="Karaoz U."/>
            <person name="Brodie E.L."/>
            <person name="Williams K.H."/>
            <person name="Hubbard S.S."/>
            <person name="Banfield J.F."/>
        </authorList>
    </citation>
    <scope>NUCLEOTIDE SEQUENCE [LARGE SCALE GENOMIC DNA]</scope>
</reference>
<dbReference type="AlphaFoldDB" id="A0A1F8AQU1"/>
<dbReference type="InterPro" id="IPR036005">
    <property type="entry name" value="Creatinase/aminopeptidase-like"/>
</dbReference>
<dbReference type="InterPro" id="IPR002467">
    <property type="entry name" value="Pept_M24A_MAP1"/>
</dbReference>
<evidence type="ECO:0000256" key="6">
    <source>
        <dbReference type="HAMAP-Rule" id="MF_01974"/>
    </source>
</evidence>
<dbReference type="PRINTS" id="PR00599">
    <property type="entry name" value="MAPEPTIDASE"/>
</dbReference>
<dbReference type="SUPFAM" id="SSF55920">
    <property type="entry name" value="Creatinase/aminopeptidase"/>
    <property type="match status" value="1"/>
</dbReference>
<evidence type="ECO:0000256" key="7">
    <source>
        <dbReference type="RuleBase" id="RU003653"/>
    </source>
</evidence>
<keyword evidence="4 6" id="KW-0479">Metal-binding</keyword>
<sequence length="253" mass="27258">MSAKVNVKTVADIEKMRQGGKKLAEIRRSLESAIKPGIAASEIDALADKLIEKAGCKPSFKMVSGYCWSTCVNVNEGVVHGIPKKEIVFADGDLVSVDVGVYYRGYHTDTSTSVIAGKAKNGQLSFLATGRNALKKGILAARIGNKVGDISEAIESSLKKANLSPIRALVGHGIGKELHEAPYIPCFVSNSLDESLKIKEGWTLAIEVMYTQGKPDLVLEEDNWTIRTKDAKISGLFEETVAVIQNGPIILTK</sequence>